<reference evidence="4 5" key="1">
    <citation type="submission" date="2020-02" db="EMBL/GenBank/DDBJ databases">
        <title>Draft genome sequence of Haematococcus lacustris strain NIES-144.</title>
        <authorList>
            <person name="Morimoto D."/>
            <person name="Nakagawa S."/>
            <person name="Yoshida T."/>
            <person name="Sawayama S."/>
        </authorList>
    </citation>
    <scope>NUCLEOTIDE SEQUENCE [LARGE SCALE GENOMIC DNA]</scope>
    <source>
        <strain evidence="4 5">NIES-144</strain>
    </source>
</reference>
<dbReference type="PANTHER" id="PTHR21694:SF18">
    <property type="entry name" value="COILED-COIL DOMAIN-CONTAINING PROTEIN 63"/>
    <property type="match status" value="1"/>
</dbReference>
<accession>A0A6A0AFR2</accession>
<sequence length="138" mass="15572">MFESIHNNLERELVKLKKDMADTIQLANQVYELKEKATAEMAVLMGQAEKEQAGFEEEWRQLTQIIEDNKRERERARAQELAMRERETQELLKSGLAGSGRAGGSKHGSSSLGRTTMLGPTYNKALAQNVAAEKVQMY</sequence>
<feature type="region of interest" description="Disordered" evidence="2">
    <location>
        <begin position="87"/>
        <end position="116"/>
    </location>
</feature>
<keyword evidence="5" id="KW-1185">Reference proteome</keyword>
<feature type="domain" description="ODAD1 central coiled coil region" evidence="3">
    <location>
        <begin position="2"/>
        <end position="78"/>
    </location>
</feature>
<feature type="compositionally biased region" description="Gly residues" evidence="2">
    <location>
        <begin position="97"/>
        <end position="106"/>
    </location>
</feature>
<dbReference type="InterPro" id="IPR051876">
    <property type="entry name" value="ODA-DC/CCD"/>
</dbReference>
<feature type="non-terminal residue" evidence="4">
    <location>
        <position position="138"/>
    </location>
</feature>
<dbReference type="PANTHER" id="PTHR21694">
    <property type="entry name" value="COILED-COIL DOMAIN-CONTAINING PROTEIN 63"/>
    <property type="match status" value="1"/>
</dbReference>
<dbReference type="AlphaFoldDB" id="A0A6A0AFR2"/>
<evidence type="ECO:0000256" key="1">
    <source>
        <dbReference type="ARBA" id="ARBA00023054"/>
    </source>
</evidence>
<proteinExistence type="predicted"/>
<protein>
    <submittedName>
        <fullName evidence="4">Coiled-coil domain-containing protein 63</fullName>
    </submittedName>
</protein>
<dbReference type="Proteomes" id="UP000485058">
    <property type="component" value="Unassembled WGS sequence"/>
</dbReference>
<evidence type="ECO:0000256" key="2">
    <source>
        <dbReference type="SAM" id="MobiDB-lite"/>
    </source>
</evidence>
<name>A0A6A0AFR2_HAELA</name>
<gene>
    <name evidence="4" type="ORF">HaLaN_30545</name>
</gene>
<dbReference type="InterPro" id="IPR049258">
    <property type="entry name" value="ODAD1_CC"/>
</dbReference>
<evidence type="ECO:0000259" key="3">
    <source>
        <dbReference type="Pfam" id="PF21773"/>
    </source>
</evidence>
<keyword evidence="1" id="KW-0175">Coiled coil</keyword>
<dbReference type="Pfam" id="PF21773">
    <property type="entry name" value="ODAD1_CC"/>
    <property type="match status" value="1"/>
</dbReference>
<dbReference type="EMBL" id="BLLF01005668">
    <property type="protein sequence ID" value="GFH31485.1"/>
    <property type="molecule type" value="Genomic_DNA"/>
</dbReference>
<evidence type="ECO:0000313" key="5">
    <source>
        <dbReference type="Proteomes" id="UP000485058"/>
    </source>
</evidence>
<evidence type="ECO:0000313" key="4">
    <source>
        <dbReference type="EMBL" id="GFH31485.1"/>
    </source>
</evidence>
<organism evidence="4 5">
    <name type="scientific">Haematococcus lacustris</name>
    <name type="common">Green alga</name>
    <name type="synonym">Haematococcus pluvialis</name>
    <dbReference type="NCBI Taxonomy" id="44745"/>
    <lineage>
        <taxon>Eukaryota</taxon>
        <taxon>Viridiplantae</taxon>
        <taxon>Chlorophyta</taxon>
        <taxon>core chlorophytes</taxon>
        <taxon>Chlorophyceae</taxon>
        <taxon>CS clade</taxon>
        <taxon>Chlamydomonadales</taxon>
        <taxon>Haematococcaceae</taxon>
        <taxon>Haematococcus</taxon>
    </lineage>
</organism>
<feature type="non-terminal residue" evidence="4">
    <location>
        <position position="1"/>
    </location>
</feature>
<comment type="caution">
    <text evidence="4">The sequence shown here is derived from an EMBL/GenBank/DDBJ whole genome shotgun (WGS) entry which is preliminary data.</text>
</comment>